<organism evidence="1 2">
    <name type="scientific">Dreissena polymorpha</name>
    <name type="common">Zebra mussel</name>
    <name type="synonym">Mytilus polymorpha</name>
    <dbReference type="NCBI Taxonomy" id="45954"/>
    <lineage>
        <taxon>Eukaryota</taxon>
        <taxon>Metazoa</taxon>
        <taxon>Spiralia</taxon>
        <taxon>Lophotrochozoa</taxon>
        <taxon>Mollusca</taxon>
        <taxon>Bivalvia</taxon>
        <taxon>Autobranchia</taxon>
        <taxon>Heteroconchia</taxon>
        <taxon>Euheterodonta</taxon>
        <taxon>Imparidentia</taxon>
        <taxon>Neoheterodontei</taxon>
        <taxon>Myida</taxon>
        <taxon>Dreissenoidea</taxon>
        <taxon>Dreissenidae</taxon>
        <taxon>Dreissena</taxon>
    </lineage>
</organism>
<reference evidence="1" key="2">
    <citation type="submission" date="2020-11" db="EMBL/GenBank/DDBJ databases">
        <authorList>
            <person name="McCartney M.A."/>
            <person name="Auch B."/>
            <person name="Kono T."/>
            <person name="Mallez S."/>
            <person name="Becker A."/>
            <person name="Gohl D.M."/>
            <person name="Silverstein K.A.T."/>
            <person name="Koren S."/>
            <person name="Bechman K.B."/>
            <person name="Herman A."/>
            <person name="Abrahante J.E."/>
            <person name="Garbe J."/>
        </authorList>
    </citation>
    <scope>NUCLEOTIDE SEQUENCE</scope>
    <source>
        <strain evidence="1">Duluth1</strain>
        <tissue evidence="1">Whole animal</tissue>
    </source>
</reference>
<accession>A0A9D4K4T9</accession>
<comment type="caution">
    <text evidence="1">The sequence shown here is derived from an EMBL/GenBank/DDBJ whole genome shotgun (WGS) entry which is preliminary data.</text>
</comment>
<gene>
    <name evidence="1" type="ORF">DPMN_106250</name>
</gene>
<dbReference type="AlphaFoldDB" id="A0A9D4K4T9"/>
<reference evidence="1" key="1">
    <citation type="journal article" date="2019" name="bioRxiv">
        <title>The Genome of the Zebra Mussel, Dreissena polymorpha: A Resource for Invasive Species Research.</title>
        <authorList>
            <person name="McCartney M.A."/>
            <person name="Auch B."/>
            <person name="Kono T."/>
            <person name="Mallez S."/>
            <person name="Zhang Y."/>
            <person name="Obille A."/>
            <person name="Becker A."/>
            <person name="Abrahante J.E."/>
            <person name="Garbe J."/>
            <person name="Badalamenti J.P."/>
            <person name="Herman A."/>
            <person name="Mangelson H."/>
            <person name="Liachko I."/>
            <person name="Sullivan S."/>
            <person name="Sone E.D."/>
            <person name="Koren S."/>
            <person name="Silverstein K.A.T."/>
            <person name="Beckman K.B."/>
            <person name="Gohl D.M."/>
        </authorList>
    </citation>
    <scope>NUCLEOTIDE SEQUENCE</scope>
    <source>
        <strain evidence="1">Duluth1</strain>
        <tissue evidence="1">Whole animal</tissue>
    </source>
</reference>
<dbReference type="EMBL" id="JAIWYP010000004">
    <property type="protein sequence ID" value="KAH3832954.1"/>
    <property type="molecule type" value="Genomic_DNA"/>
</dbReference>
<evidence type="ECO:0000313" key="2">
    <source>
        <dbReference type="Proteomes" id="UP000828390"/>
    </source>
</evidence>
<sequence>MLSSPDAEAKNTCLLHRGAHVAFMPAALLKVPDFVVRIQQNTRTSSNNFRATVSST</sequence>
<proteinExistence type="predicted"/>
<keyword evidence="2" id="KW-1185">Reference proteome</keyword>
<evidence type="ECO:0000313" key="1">
    <source>
        <dbReference type="EMBL" id="KAH3832954.1"/>
    </source>
</evidence>
<protein>
    <submittedName>
        <fullName evidence="1">Uncharacterized protein</fullName>
    </submittedName>
</protein>
<dbReference type="Proteomes" id="UP000828390">
    <property type="component" value="Unassembled WGS sequence"/>
</dbReference>
<name>A0A9D4K4T9_DREPO</name>